<dbReference type="STRING" id="1798375.A2773_06310"/>
<dbReference type="Proteomes" id="UP000177383">
    <property type="component" value="Unassembled WGS sequence"/>
</dbReference>
<reference evidence="9 10" key="1">
    <citation type="journal article" date="2016" name="Nat. Commun.">
        <title>Thousands of microbial genomes shed light on interconnected biogeochemical processes in an aquifer system.</title>
        <authorList>
            <person name="Anantharaman K."/>
            <person name="Brown C.T."/>
            <person name="Hug L.A."/>
            <person name="Sharon I."/>
            <person name="Castelle C.J."/>
            <person name="Probst A.J."/>
            <person name="Thomas B.C."/>
            <person name="Singh A."/>
            <person name="Wilkins M.J."/>
            <person name="Karaoz U."/>
            <person name="Brodie E.L."/>
            <person name="Williams K.H."/>
            <person name="Hubbard S.S."/>
            <person name="Banfield J.F."/>
        </authorList>
    </citation>
    <scope>NUCLEOTIDE SEQUENCE [LARGE SCALE GENOMIC DNA]</scope>
</reference>
<dbReference type="InterPro" id="IPR000326">
    <property type="entry name" value="PAP2/HPO"/>
</dbReference>
<dbReference type="PANTHER" id="PTHR14969">
    <property type="entry name" value="SPHINGOSINE-1-PHOSPHATE PHOSPHOHYDROLASE"/>
    <property type="match status" value="1"/>
</dbReference>
<comment type="caution">
    <text evidence="9">The sequence shown here is derived from an EMBL/GenBank/DDBJ whole genome shotgun (WGS) entry which is preliminary data.</text>
</comment>
<evidence type="ECO:0000256" key="5">
    <source>
        <dbReference type="ARBA" id="ARBA00022989"/>
    </source>
</evidence>
<evidence type="ECO:0000256" key="3">
    <source>
        <dbReference type="ARBA" id="ARBA00022692"/>
    </source>
</evidence>
<dbReference type="SUPFAM" id="SSF48317">
    <property type="entry name" value="Acid phosphatase/Vanadium-dependent haloperoxidase"/>
    <property type="match status" value="1"/>
</dbReference>
<organism evidence="9 10">
    <name type="scientific">Candidatus Gottesmanbacteria bacterium RIFCSPHIGHO2_01_FULL_39_10</name>
    <dbReference type="NCBI Taxonomy" id="1798375"/>
    <lineage>
        <taxon>Bacteria</taxon>
        <taxon>Candidatus Gottesmaniibacteriota</taxon>
    </lineage>
</organism>
<feature type="domain" description="Phosphatidic acid phosphatase type 2/haloperoxidase" evidence="8">
    <location>
        <begin position="62"/>
        <end position="170"/>
    </location>
</feature>
<dbReference type="SMART" id="SM00014">
    <property type="entry name" value="acidPPc"/>
    <property type="match status" value="1"/>
</dbReference>
<accession>A0A1F5ZQ24</accession>
<evidence type="ECO:0000256" key="4">
    <source>
        <dbReference type="ARBA" id="ARBA00022801"/>
    </source>
</evidence>
<feature type="transmembrane region" description="Helical" evidence="7">
    <location>
        <begin position="155"/>
        <end position="174"/>
    </location>
</feature>
<keyword evidence="5 7" id="KW-1133">Transmembrane helix</keyword>
<feature type="transmembrane region" description="Helical" evidence="7">
    <location>
        <begin position="61"/>
        <end position="79"/>
    </location>
</feature>
<keyword evidence="6 7" id="KW-0472">Membrane</keyword>
<dbReference type="AlphaFoldDB" id="A0A1F5ZQ24"/>
<evidence type="ECO:0000313" key="9">
    <source>
        <dbReference type="EMBL" id="OGG14207.1"/>
    </source>
</evidence>
<feature type="transmembrane region" description="Helical" evidence="7">
    <location>
        <begin position="131"/>
        <end position="149"/>
    </location>
</feature>
<sequence length="184" mass="20778">MDFIFQLDRLVFDFIYHTFPHNFVLDSFFSFLSGIGTWGIVWVFLLIILIAIDEVDDKKDLLTVVVSLVITLLFVDILLKDVFRRPRPDIPLLPPLLFFGRVSTYSFPSSHAALAFAGAYVLSRKHKKGKIYYYVLASFIAFSRIYLGRHFPSDVIGGALAGVVIGHLAVEIVNRLPNLGKGKK</sequence>
<keyword evidence="3 7" id="KW-0812">Transmembrane</keyword>
<keyword evidence="2" id="KW-1003">Cell membrane</keyword>
<dbReference type="Pfam" id="PF01569">
    <property type="entry name" value="PAP2"/>
    <property type="match status" value="1"/>
</dbReference>
<evidence type="ECO:0000256" key="2">
    <source>
        <dbReference type="ARBA" id="ARBA00022475"/>
    </source>
</evidence>
<feature type="transmembrane region" description="Helical" evidence="7">
    <location>
        <begin position="28"/>
        <end position="52"/>
    </location>
</feature>
<dbReference type="GO" id="GO:0005886">
    <property type="term" value="C:plasma membrane"/>
    <property type="evidence" value="ECO:0007669"/>
    <property type="project" value="UniProtKB-SubCell"/>
</dbReference>
<dbReference type="EMBL" id="MFJE01000022">
    <property type="protein sequence ID" value="OGG14207.1"/>
    <property type="molecule type" value="Genomic_DNA"/>
</dbReference>
<evidence type="ECO:0000259" key="8">
    <source>
        <dbReference type="SMART" id="SM00014"/>
    </source>
</evidence>
<evidence type="ECO:0000256" key="6">
    <source>
        <dbReference type="ARBA" id="ARBA00023136"/>
    </source>
</evidence>
<protein>
    <recommendedName>
        <fullName evidence="8">Phosphatidic acid phosphatase type 2/haloperoxidase domain-containing protein</fullName>
    </recommendedName>
</protein>
<keyword evidence="4" id="KW-0378">Hydrolase</keyword>
<dbReference type="PANTHER" id="PTHR14969:SF62">
    <property type="entry name" value="DECAPRENYLPHOSPHORYL-5-PHOSPHORIBOSE PHOSPHATASE RV3807C-RELATED"/>
    <property type="match status" value="1"/>
</dbReference>
<dbReference type="InterPro" id="IPR036938">
    <property type="entry name" value="PAP2/HPO_sf"/>
</dbReference>
<evidence type="ECO:0000313" key="10">
    <source>
        <dbReference type="Proteomes" id="UP000177383"/>
    </source>
</evidence>
<proteinExistence type="predicted"/>
<evidence type="ECO:0000256" key="7">
    <source>
        <dbReference type="SAM" id="Phobius"/>
    </source>
</evidence>
<feature type="transmembrane region" description="Helical" evidence="7">
    <location>
        <begin position="99"/>
        <end position="122"/>
    </location>
</feature>
<dbReference type="GO" id="GO:0016787">
    <property type="term" value="F:hydrolase activity"/>
    <property type="evidence" value="ECO:0007669"/>
    <property type="project" value="UniProtKB-KW"/>
</dbReference>
<evidence type="ECO:0000256" key="1">
    <source>
        <dbReference type="ARBA" id="ARBA00004651"/>
    </source>
</evidence>
<name>A0A1F5ZQ24_9BACT</name>
<comment type="subcellular location">
    <subcellularLocation>
        <location evidence="1">Cell membrane</location>
        <topology evidence="1">Multi-pass membrane protein</topology>
    </subcellularLocation>
</comment>
<gene>
    <name evidence="9" type="ORF">A2773_06310</name>
</gene>
<dbReference type="Gene3D" id="1.20.144.10">
    <property type="entry name" value="Phosphatidic acid phosphatase type 2/haloperoxidase"/>
    <property type="match status" value="2"/>
</dbReference>